<proteinExistence type="inferred from homology"/>
<comment type="similarity">
    <text evidence="2">Belongs to the thioredoxin family. DsbE subfamily.</text>
</comment>
<dbReference type="CDD" id="cd03010">
    <property type="entry name" value="TlpA_like_DsbE"/>
    <property type="match status" value="1"/>
</dbReference>
<dbReference type="InterPro" id="IPR013740">
    <property type="entry name" value="Redoxin"/>
</dbReference>
<reference evidence="7" key="1">
    <citation type="submission" date="2024-06" db="EMBL/GenBank/DDBJ databases">
        <title>Caulobacter inopinatus, sp. nov.</title>
        <authorList>
            <person name="Donachie S.P."/>
        </authorList>
    </citation>
    <scope>NUCLEOTIDE SEQUENCE</scope>
    <source>
        <strain evidence="7">73W</strain>
    </source>
</reference>
<dbReference type="InterPro" id="IPR013766">
    <property type="entry name" value="Thioredoxin_domain"/>
</dbReference>
<comment type="subcellular location">
    <subcellularLocation>
        <location evidence="1">Cell envelope</location>
    </subcellularLocation>
</comment>
<evidence type="ECO:0000256" key="3">
    <source>
        <dbReference type="ARBA" id="ARBA00022748"/>
    </source>
</evidence>
<keyword evidence="5" id="KW-0676">Redox-active center</keyword>
<dbReference type="RefSeq" id="WP_369061391.1">
    <property type="nucleotide sequence ID" value="NZ_CP158375.1"/>
</dbReference>
<dbReference type="AlphaFoldDB" id="A0AB39KWU3"/>
<organism evidence="7">
    <name type="scientific">Caulobacter sp. 73W</name>
    <dbReference type="NCBI Taxonomy" id="3161137"/>
    <lineage>
        <taxon>Bacteria</taxon>
        <taxon>Pseudomonadati</taxon>
        <taxon>Pseudomonadota</taxon>
        <taxon>Alphaproteobacteria</taxon>
        <taxon>Caulobacterales</taxon>
        <taxon>Caulobacteraceae</taxon>
        <taxon>Caulobacter</taxon>
    </lineage>
</organism>
<keyword evidence="3" id="KW-0201">Cytochrome c-type biogenesis</keyword>
<dbReference type="InterPro" id="IPR050553">
    <property type="entry name" value="Thioredoxin_ResA/DsbE_sf"/>
</dbReference>
<accession>A0AB39KWU3</accession>
<gene>
    <name evidence="7" type="ORF">ABOZ73_05565</name>
</gene>
<dbReference type="InterPro" id="IPR004799">
    <property type="entry name" value="Periplasmic_diS_OxRdtase_DsbE"/>
</dbReference>
<evidence type="ECO:0000256" key="2">
    <source>
        <dbReference type="ARBA" id="ARBA00007758"/>
    </source>
</evidence>
<evidence type="ECO:0000256" key="5">
    <source>
        <dbReference type="ARBA" id="ARBA00023284"/>
    </source>
</evidence>
<dbReference type="InterPro" id="IPR036249">
    <property type="entry name" value="Thioredoxin-like_sf"/>
</dbReference>
<dbReference type="EMBL" id="CP158375">
    <property type="protein sequence ID" value="XDO97886.1"/>
    <property type="molecule type" value="Genomic_DNA"/>
</dbReference>
<dbReference type="InterPro" id="IPR017937">
    <property type="entry name" value="Thioredoxin_CS"/>
</dbReference>
<feature type="domain" description="Thioredoxin" evidence="6">
    <location>
        <begin position="35"/>
        <end position="171"/>
    </location>
</feature>
<dbReference type="GO" id="GO:0015036">
    <property type="term" value="F:disulfide oxidoreductase activity"/>
    <property type="evidence" value="ECO:0007669"/>
    <property type="project" value="InterPro"/>
</dbReference>
<evidence type="ECO:0000259" key="6">
    <source>
        <dbReference type="PROSITE" id="PS51352"/>
    </source>
</evidence>
<evidence type="ECO:0000256" key="4">
    <source>
        <dbReference type="ARBA" id="ARBA00023157"/>
    </source>
</evidence>
<name>A0AB39KWU3_9CAUL</name>
<dbReference type="NCBIfam" id="TIGR00385">
    <property type="entry name" value="dsbE"/>
    <property type="match status" value="1"/>
</dbReference>
<dbReference type="SUPFAM" id="SSF52833">
    <property type="entry name" value="Thioredoxin-like"/>
    <property type="match status" value="1"/>
</dbReference>
<dbReference type="PANTHER" id="PTHR42852">
    <property type="entry name" value="THIOL:DISULFIDE INTERCHANGE PROTEIN DSBE"/>
    <property type="match status" value="1"/>
</dbReference>
<dbReference type="Gene3D" id="3.40.30.10">
    <property type="entry name" value="Glutaredoxin"/>
    <property type="match status" value="1"/>
</dbReference>
<dbReference type="PANTHER" id="PTHR42852:SF6">
    <property type="entry name" value="THIOL:DISULFIDE INTERCHANGE PROTEIN DSBE"/>
    <property type="match status" value="1"/>
</dbReference>
<evidence type="ECO:0000256" key="1">
    <source>
        <dbReference type="ARBA" id="ARBA00004196"/>
    </source>
</evidence>
<dbReference type="GO" id="GO:0017004">
    <property type="term" value="P:cytochrome complex assembly"/>
    <property type="evidence" value="ECO:0007669"/>
    <property type="project" value="UniProtKB-KW"/>
</dbReference>
<dbReference type="PROSITE" id="PS00194">
    <property type="entry name" value="THIOREDOXIN_1"/>
    <property type="match status" value="1"/>
</dbReference>
<evidence type="ECO:0000313" key="7">
    <source>
        <dbReference type="EMBL" id="XDO97886.1"/>
    </source>
</evidence>
<dbReference type="GO" id="GO:0030288">
    <property type="term" value="C:outer membrane-bounded periplasmic space"/>
    <property type="evidence" value="ECO:0007669"/>
    <property type="project" value="InterPro"/>
</dbReference>
<dbReference type="PROSITE" id="PS51352">
    <property type="entry name" value="THIOREDOXIN_2"/>
    <property type="match status" value="1"/>
</dbReference>
<sequence length="174" mass="18478">MRRWLAFAPIAVLLALGVLFAGYALKRDPQVQPKALVGKPVPAVALPDLETGRPAPIAATLQGPVLVNFFASWCAPCEIEHPQLMALKAQGVRIIGVTYKDAPDNTRAFLTRLGDPFAAKLVDRDGRAGIEFGVTGVPETYLVDAQGVIRAKHTGPLTPEAAETMLSSLGSAPR</sequence>
<dbReference type="Pfam" id="PF08534">
    <property type="entry name" value="Redoxin"/>
    <property type="match status" value="1"/>
</dbReference>
<protein>
    <submittedName>
        <fullName evidence="7">DsbE family thiol:disulfide interchange protein</fullName>
    </submittedName>
</protein>
<keyword evidence="4" id="KW-1015">Disulfide bond</keyword>